<dbReference type="PANTHER" id="PTHR41795:SF1">
    <property type="entry name" value="EXOPOLYSACCHARIDE SYNTHESIS PROTEIN"/>
    <property type="match status" value="1"/>
</dbReference>
<feature type="transmembrane region" description="Helical" evidence="2">
    <location>
        <begin position="192"/>
        <end position="213"/>
    </location>
</feature>
<accession>A0ABU5E973</accession>
<dbReference type="Pfam" id="PF06055">
    <property type="entry name" value="ExoD"/>
    <property type="match status" value="1"/>
</dbReference>
<feature type="compositionally biased region" description="Polar residues" evidence="1">
    <location>
        <begin position="10"/>
        <end position="21"/>
    </location>
</feature>
<keyword evidence="2" id="KW-0812">Transmembrane</keyword>
<feature type="transmembrane region" description="Helical" evidence="2">
    <location>
        <begin position="56"/>
        <end position="74"/>
    </location>
</feature>
<feature type="region of interest" description="Disordered" evidence="1">
    <location>
        <begin position="1"/>
        <end position="22"/>
    </location>
</feature>
<keyword evidence="4" id="KW-1185">Reference proteome</keyword>
<dbReference type="PIRSF" id="PIRSF033239">
    <property type="entry name" value="ExoD"/>
    <property type="match status" value="1"/>
</dbReference>
<keyword evidence="2" id="KW-0472">Membrane</keyword>
<evidence type="ECO:0000313" key="4">
    <source>
        <dbReference type="Proteomes" id="UP001279642"/>
    </source>
</evidence>
<feature type="transmembrane region" description="Helical" evidence="2">
    <location>
        <begin position="80"/>
        <end position="101"/>
    </location>
</feature>
<evidence type="ECO:0000256" key="2">
    <source>
        <dbReference type="SAM" id="Phobius"/>
    </source>
</evidence>
<dbReference type="EMBL" id="JAXCLW010000002">
    <property type="protein sequence ID" value="MDY0882701.1"/>
    <property type="molecule type" value="Genomic_DNA"/>
</dbReference>
<comment type="caution">
    <text evidence="3">The sequence shown here is derived from an EMBL/GenBank/DDBJ whole genome shotgun (WGS) entry which is preliminary data.</text>
</comment>
<dbReference type="Proteomes" id="UP001279642">
    <property type="component" value="Unassembled WGS sequence"/>
</dbReference>
<reference evidence="3 4" key="1">
    <citation type="journal article" date="2016" name="Antonie Van Leeuwenhoek">
        <title>Dongia soli sp. nov., isolated from soil from Dokdo, Korea.</title>
        <authorList>
            <person name="Kim D.U."/>
            <person name="Lee H."/>
            <person name="Kim H."/>
            <person name="Kim S.G."/>
            <person name="Ka J.O."/>
        </authorList>
    </citation>
    <scope>NUCLEOTIDE SEQUENCE [LARGE SCALE GENOMIC DNA]</scope>
    <source>
        <strain evidence="3 4">D78</strain>
    </source>
</reference>
<protein>
    <submittedName>
        <fullName evidence="3">Exopolysaccharide biosynthesis protein</fullName>
    </submittedName>
</protein>
<dbReference type="PANTHER" id="PTHR41795">
    <property type="entry name" value="EXOPOLYSACCHARIDE SYNTHESIS PROTEIN"/>
    <property type="match status" value="1"/>
</dbReference>
<keyword evidence="2" id="KW-1133">Transmembrane helix</keyword>
<sequence length="225" mass="24608">MTDPKRLPGDSTSQQSQSQPNGRRLRITQILRELSQGDPNDTLKLDEVNRRLGNRAFGVVLLIFSLPNCLPLPGIPGLSFITGLPVIFFAAQLALGLRAPYVPRWLRDKNLKKGQLAKLAAISGRYLHWIERALKPRLIALVTGIPERLIGVVSLCLAVLLSLPVPMGNLLPGIALAVLALAIGGRDGVFAIFGYILSVAAVAWVMFLFWGGLEIFNRLWRMVAA</sequence>
<evidence type="ECO:0000313" key="3">
    <source>
        <dbReference type="EMBL" id="MDY0882701.1"/>
    </source>
</evidence>
<dbReference type="RefSeq" id="WP_320507767.1">
    <property type="nucleotide sequence ID" value="NZ_JAXCLW010000002.1"/>
</dbReference>
<gene>
    <name evidence="3" type="ORF">SMD27_07595</name>
</gene>
<feature type="transmembrane region" description="Helical" evidence="2">
    <location>
        <begin position="138"/>
        <end position="161"/>
    </location>
</feature>
<dbReference type="InterPro" id="IPR010331">
    <property type="entry name" value="ExoD"/>
</dbReference>
<name>A0ABU5E973_9PROT</name>
<proteinExistence type="predicted"/>
<evidence type="ECO:0000256" key="1">
    <source>
        <dbReference type="SAM" id="MobiDB-lite"/>
    </source>
</evidence>
<organism evidence="3 4">
    <name type="scientific">Dongia soli</name>
    <dbReference type="NCBI Taxonomy" id="600628"/>
    <lineage>
        <taxon>Bacteria</taxon>
        <taxon>Pseudomonadati</taxon>
        <taxon>Pseudomonadota</taxon>
        <taxon>Alphaproteobacteria</taxon>
        <taxon>Rhodospirillales</taxon>
        <taxon>Dongiaceae</taxon>
        <taxon>Dongia</taxon>
    </lineage>
</organism>